<evidence type="ECO:0000313" key="5">
    <source>
        <dbReference type="Proteomes" id="UP000460435"/>
    </source>
</evidence>
<reference evidence="4 5" key="1">
    <citation type="submission" date="2019-11" db="EMBL/GenBank/DDBJ databases">
        <authorList>
            <person name="Li X.-J."/>
            <person name="Feng X.-M."/>
        </authorList>
    </citation>
    <scope>NUCLEOTIDE SEQUENCE [LARGE SCALE GENOMIC DNA]</scope>
    <source>
        <strain evidence="4 5">XMNu-373</strain>
    </source>
</reference>
<feature type="transmembrane region" description="Helical" evidence="2">
    <location>
        <begin position="45"/>
        <end position="64"/>
    </location>
</feature>
<feature type="compositionally biased region" description="Basic and acidic residues" evidence="1">
    <location>
        <begin position="20"/>
        <end position="29"/>
    </location>
</feature>
<keyword evidence="2" id="KW-1133">Transmembrane helix</keyword>
<dbReference type="Proteomes" id="UP000460435">
    <property type="component" value="Unassembled WGS sequence"/>
</dbReference>
<proteinExistence type="predicted"/>
<feature type="domain" description="DUF4232" evidence="3">
    <location>
        <begin position="378"/>
        <end position="513"/>
    </location>
</feature>
<dbReference type="EMBL" id="WLZY01000016">
    <property type="protein sequence ID" value="NDL61020.1"/>
    <property type="molecule type" value="Genomic_DNA"/>
</dbReference>
<gene>
    <name evidence="4" type="ORF">F7O44_28515</name>
</gene>
<protein>
    <submittedName>
        <fullName evidence="4">DUF4232 domain-containing protein</fullName>
    </submittedName>
</protein>
<dbReference type="InterPro" id="IPR025326">
    <property type="entry name" value="DUF4232"/>
</dbReference>
<comment type="caution">
    <text evidence="4">The sequence shown here is derived from an EMBL/GenBank/DDBJ whole genome shotgun (WGS) entry which is preliminary data.</text>
</comment>
<organism evidence="4 5">
    <name type="scientific">Phytoactinopolyspora mesophila</name>
    <dbReference type="NCBI Taxonomy" id="2650750"/>
    <lineage>
        <taxon>Bacteria</taxon>
        <taxon>Bacillati</taxon>
        <taxon>Actinomycetota</taxon>
        <taxon>Actinomycetes</taxon>
        <taxon>Jiangellales</taxon>
        <taxon>Jiangellaceae</taxon>
        <taxon>Phytoactinopolyspora</taxon>
    </lineage>
</organism>
<keyword evidence="2" id="KW-0472">Membrane</keyword>
<name>A0A7K3MCV0_9ACTN</name>
<evidence type="ECO:0000256" key="2">
    <source>
        <dbReference type="SAM" id="Phobius"/>
    </source>
</evidence>
<sequence length="521" mass="54255">MLLANHTGPSAADPSTPHEPAARARHDRTASQALWHNRTVTRSKAALFLLPFAVVLAVAVWRPWEPALDELREAIREAERLPGVVSVDMQHRESTASVATTFGPEPSEVDIHMRLDATLTPDDAAATAENAHALLVPAADVVARDAVSVFLRVSAGESEDENGVAALPPLELRYTAASGAADIADAFTIWQAGARQVSVYGTGSPLADTADAGSEQEVTPPPASIGITAADAAGMVPLAELAAELGRSADLHVAGDNTHYNGYGALPDADAVRLAVDAASRPGVESVSFSDSTAPHISVGATWPAEAPETQELSRWLEEHDYATDIGLPVAFTVSEPGYATLTEGWVSAFSPPEPEAHSLPLPADVEAWPDDPSAPACTSAHLDVRYGGSDAATGARYAALRASNVSDGPCAIEGAPGIRFGNADGVAQKDITIEPYSPGVIPARLVVPPGEQILAPLKWRAMSTANDPDVTTTIDVTAVPDAEPVSLDVTEHESSATGLDILDGGDVRLGPWVQALEGWS</sequence>
<evidence type="ECO:0000313" key="4">
    <source>
        <dbReference type="EMBL" id="NDL61020.1"/>
    </source>
</evidence>
<keyword evidence="5" id="KW-1185">Reference proteome</keyword>
<evidence type="ECO:0000259" key="3">
    <source>
        <dbReference type="Pfam" id="PF14016"/>
    </source>
</evidence>
<evidence type="ECO:0000256" key="1">
    <source>
        <dbReference type="SAM" id="MobiDB-lite"/>
    </source>
</evidence>
<keyword evidence="2" id="KW-0812">Transmembrane</keyword>
<accession>A0A7K3MCV0</accession>
<dbReference type="Pfam" id="PF14016">
    <property type="entry name" value="DUF4232"/>
    <property type="match status" value="1"/>
</dbReference>
<dbReference type="AlphaFoldDB" id="A0A7K3MCV0"/>
<feature type="region of interest" description="Disordered" evidence="1">
    <location>
        <begin position="1"/>
        <end position="30"/>
    </location>
</feature>